<keyword evidence="3" id="KW-1185">Reference proteome</keyword>
<comment type="caution">
    <text evidence="2">The sequence shown here is derived from an EMBL/GenBank/DDBJ whole genome shotgun (WGS) entry which is preliminary data.</text>
</comment>
<feature type="compositionally biased region" description="Polar residues" evidence="1">
    <location>
        <begin position="46"/>
        <end position="55"/>
    </location>
</feature>
<dbReference type="AlphaFoldDB" id="A0A5B7JM12"/>
<proteinExistence type="predicted"/>
<gene>
    <name evidence="2" type="ORF">E2C01_088490</name>
</gene>
<dbReference type="EMBL" id="VSRR010094637">
    <property type="protein sequence ID" value="MPC93364.1"/>
    <property type="molecule type" value="Genomic_DNA"/>
</dbReference>
<sequence length="67" mass="7323">MFDDLQKDNSENVVATKQIGGIEFTAPDGGWGWVVAFAAFTTWSSAGHPSSLSPTKRTKRSYRLVFG</sequence>
<accession>A0A5B7JM12</accession>
<name>A0A5B7JM12_PORTR</name>
<protein>
    <submittedName>
        <fullName evidence="2">Uncharacterized protein</fullName>
    </submittedName>
</protein>
<evidence type="ECO:0000256" key="1">
    <source>
        <dbReference type="SAM" id="MobiDB-lite"/>
    </source>
</evidence>
<evidence type="ECO:0000313" key="3">
    <source>
        <dbReference type="Proteomes" id="UP000324222"/>
    </source>
</evidence>
<feature type="compositionally biased region" description="Basic residues" evidence="1">
    <location>
        <begin position="56"/>
        <end position="67"/>
    </location>
</feature>
<organism evidence="2 3">
    <name type="scientific">Portunus trituberculatus</name>
    <name type="common">Swimming crab</name>
    <name type="synonym">Neptunus trituberculatus</name>
    <dbReference type="NCBI Taxonomy" id="210409"/>
    <lineage>
        <taxon>Eukaryota</taxon>
        <taxon>Metazoa</taxon>
        <taxon>Ecdysozoa</taxon>
        <taxon>Arthropoda</taxon>
        <taxon>Crustacea</taxon>
        <taxon>Multicrustacea</taxon>
        <taxon>Malacostraca</taxon>
        <taxon>Eumalacostraca</taxon>
        <taxon>Eucarida</taxon>
        <taxon>Decapoda</taxon>
        <taxon>Pleocyemata</taxon>
        <taxon>Brachyura</taxon>
        <taxon>Eubrachyura</taxon>
        <taxon>Portunoidea</taxon>
        <taxon>Portunidae</taxon>
        <taxon>Portuninae</taxon>
        <taxon>Portunus</taxon>
    </lineage>
</organism>
<dbReference type="Proteomes" id="UP000324222">
    <property type="component" value="Unassembled WGS sequence"/>
</dbReference>
<feature type="region of interest" description="Disordered" evidence="1">
    <location>
        <begin position="46"/>
        <end position="67"/>
    </location>
</feature>
<reference evidence="2 3" key="1">
    <citation type="submission" date="2019-05" db="EMBL/GenBank/DDBJ databases">
        <title>Another draft genome of Portunus trituberculatus and its Hox gene families provides insights of decapod evolution.</title>
        <authorList>
            <person name="Jeong J.-H."/>
            <person name="Song I."/>
            <person name="Kim S."/>
            <person name="Choi T."/>
            <person name="Kim D."/>
            <person name="Ryu S."/>
            <person name="Kim W."/>
        </authorList>
    </citation>
    <scope>NUCLEOTIDE SEQUENCE [LARGE SCALE GENOMIC DNA]</scope>
    <source>
        <tissue evidence="2">Muscle</tissue>
    </source>
</reference>
<evidence type="ECO:0000313" key="2">
    <source>
        <dbReference type="EMBL" id="MPC93364.1"/>
    </source>
</evidence>